<evidence type="ECO:0000313" key="18">
    <source>
        <dbReference type="Proteomes" id="UP000177876"/>
    </source>
</evidence>
<evidence type="ECO:0000256" key="7">
    <source>
        <dbReference type="ARBA" id="ARBA00022840"/>
    </source>
</evidence>
<keyword evidence="5 12" id="KW-0436">Ligase</keyword>
<keyword evidence="9 12" id="KW-0030">Aminoacyl-tRNA synthetase</keyword>
<dbReference type="GO" id="GO:0005737">
    <property type="term" value="C:cytoplasm"/>
    <property type="evidence" value="ECO:0007669"/>
    <property type="project" value="UniProtKB-SubCell"/>
</dbReference>
<comment type="caution">
    <text evidence="12">Lacks conserved residue(s) required for the propagation of feature annotation.</text>
</comment>
<comment type="domain">
    <text evidence="12">Consists of two distinct domains, a catalytic core and a N-terminal extension that is involved in tRNA binding.</text>
</comment>
<evidence type="ECO:0000256" key="13">
    <source>
        <dbReference type="PIRSR" id="PIRSR001529-1"/>
    </source>
</evidence>
<dbReference type="GO" id="GO:0016260">
    <property type="term" value="P:selenocysteine biosynthetic process"/>
    <property type="evidence" value="ECO:0007669"/>
    <property type="project" value="UniProtKB-UniRule"/>
</dbReference>
<dbReference type="PRINTS" id="PR00981">
    <property type="entry name" value="TRNASYNTHSER"/>
</dbReference>
<reference evidence="17 18" key="1">
    <citation type="journal article" date="2016" name="Nat. Commun.">
        <title>Thousands of microbial genomes shed light on interconnected biogeochemical processes in an aquifer system.</title>
        <authorList>
            <person name="Anantharaman K."/>
            <person name="Brown C.T."/>
            <person name="Hug L.A."/>
            <person name="Sharon I."/>
            <person name="Castelle C.J."/>
            <person name="Probst A.J."/>
            <person name="Thomas B.C."/>
            <person name="Singh A."/>
            <person name="Wilkins M.J."/>
            <person name="Karaoz U."/>
            <person name="Brodie E.L."/>
            <person name="Williams K.H."/>
            <person name="Hubbard S.S."/>
            <person name="Banfield J.F."/>
        </authorList>
    </citation>
    <scope>NUCLEOTIDE SEQUENCE [LARGE SCALE GENOMIC DNA]</scope>
</reference>
<evidence type="ECO:0000256" key="9">
    <source>
        <dbReference type="ARBA" id="ARBA00023146"/>
    </source>
</evidence>
<dbReference type="InterPro" id="IPR045864">
    <property type="entry name" value="aa-tRNA-synth_II/BPL/LPL"/>
</dbReference>
<dbReference type="GO" id="GO:0004828">
    <property type="term" value="F:serine-tRNA ligase activity"/>
    <property type="evidence" value="ECO:0007669"/>
    <property type="project" value="UniProtKB-UniRule"/>
</dbReference>
<feature type="binding site" evidence="13">
    <location>
        <position position="230"/>
    </location>
    <ligand>
        <name>L-serine</name>
        <dbReference type="ChEBI" id="CHEBI:33384"/>
    </ligand>
</feature>
<dbReference type="PANTHER" id="PTHR43697">
    <property type="entry name" value="SERYL-TRNA SYNTHETASE"/>
    <property type="match status" value="1"/>
</dbReference>
<comment type="pathway">
    <text evidence="2 12">Aminoacyl-tRNA biosynthesis; selenocysteinyl-tRNA(Sec) biosynthesis; L-seryl-tRNA(Sec) from L-serine and tRNA(Sec): step 1/1.</text>
</comment>
<dbReference type="STRING" id="1797197.A2Y75_11100"/>
<dbReference type="SUPFAM" id="SSF55681">
    <property type="entry name" value="Class II aaRS and biotin synthetases"/>
    <property type="match status" value="1"/>
</dbReference>
<dbReference type="UniPathway" id="UPA00906">
    <property type="reaction ID" value="UER00895"/>
</dbReference>
<keyword evidence="15" id="KW-0175">Coiled coil</keyword>
<comment type="subunit">
    <text evidence="12">Homodimer. The tRNA molecule binds across the dimer.</text>
</comment>
<dbReference type="InterPro" id="IPR033729">
    <property type="entry name" value="SerRS_core"/>
</dbReference>
<evidence type="ECO:0000256" key="14">
    <source>
        <dbReference type="PIRSR" id="PIRSR001529-2"/>
    </source>
</evidence>
<feature type="binding site" evidence="13">
    <location>
        <position position="382"/>
    </location>
    <ligand>
        <name>L-serine</name>
        <dbReference type="ChEBI" id="CHEBI:33384"/>
    </ligand>
</feature>
<dbReference type="Gene3D" id="3.30.930.10">
    <property type="entry name" value="Bira Bifunctional Protein, Domain 2"/>
    <property type="match status" value="1"/>
</dbReference>
<comment type="catalytic activity">
    <reaction evidence="10 12">
        <text>tRNA(Sec) + L-serine + ATP = L-seryl-tRNA(Sec) + AMP + diphosphate + H(+)</text>
        <dbReference type="Rhea" id="RHEA:42580"/>
        <dbReference type="Rhea" id="RHEA-COMP:9742"/>
        <dbReference type="Rhea" id="RHEA-COMP:10128"/>
        <dbReference type="ChEBI" id="CHEBI:15378"/>
        <dbReference type="ChEBI" id="CHEBI:30616"/>
        <dbReference type="ChEBI" id="CHEBI:33019"/>
        <dbReference type="ChEBI" id="CHEBI:33384"/>
        <dbReference type="ChEBI" id="CHEBI:78442"/>
        <dbReference type="ChEBI" id="CHEBI:78533"/>
        <dbReference type="ChEBI" id="CHEBI:456215"/>
        <dbReference type="EC" id="6.1.1.11"/>
    </reaction>
</comment>
<dbReference type="CDD" id="cd00770">
    <property type="entry name" value="SerRS_core"/>
    <property type="match status" value="1"/>
</dbReference>
<dbReference type="PIRSF" id="PIRSF001529">
    <property type="entry name" value="Ser-tRNA-synth_IIa"/>
    <property type="match status" value="1"/>
</dbReference>
<evidence type="ECO:0000256" key="8">
    <source>
        <dbReference type="ARBA" id="ARBA00022917"/>
    </source>
</evidence>
<feature type="binding site" evidence="12 14">
    <location>
        <begin position="348"/>
        <end position="351"/>
    </location>
    <ligand>
        <name>ATP</name>
        <dbReference type="ChEBI" id="CHEBI:30616"/>
    </ligand>
</feature>
<dbReference type="InterPro" id="IPR002314">
    <property type="entry name" value="aa-tRNA-synt_IIb"/>
</dbReference>
<evidence type="ECO:0000256" key="6">
    <source>
        <dbReference type="ARBA" id="ARBA00022741"/>
    </source>
</evidence>
<keyword evidence="8 12" id="KW-0648">Protein biosynthesis</keyword>
<evidence type="ECO:0000256" key="12">
    <source>
        <dbReference type="HAMAP-Rule" id="MF_00176"/>
    </source>
</evidence>
<dbReference type="Gene3D" id="1.10.287.40">
    <property type="entry name" value="Serine-tRNA synthetase, tRNA binding domain"/>
    <property type="match status" value="1"/>
</dbReference>
<proteinExistence type="inferred from homology"/>
<protein>
    <recommendedName>
        <fullName evidence="12">Serine--tRNA ligase</fullName>
        <ecNumber evidence="12">6.1.1.11</ecNumber>
    </recommendedName>
    <alternativeName>
        <fullName evidence="12">Seryl-tRNA synthetase</fullName>
        <shortName evidence="12">SerRS</shortName>
    </alternativeName>
    <alternativeName>
        <fullName evidence="12">Seryl-tRNA(Ser/Sec) synthetase</fullName>
    </alternativeName>
</protein>
<dbReference type="InterPro" id="IPR015866">
    <property type="entry name" value="Ser-tRNA-synth_1_N"/>
</dbReference>
<dbReference type="InterPro" id="IPR006195">
    <property type="entry name" value="aa-tRNA-synth_II"/>
</dbReference>
<accession>A0A1F2WR61</accession>
<dbReference type="InterPro" id="IPR002317">
    <property type="entry name" value="Ser-tRNA-ligase_type_1"/>
</dbReference>
<evidence type="ECO:0000313" key="17">
    <source>
        <dbReference type="EMBL" id="OFW59372.1"/>
    </source>
</evidence>
<dbReference type="AlphaFoldDB" id="A0A1F2WR61"/>
<dbReference type="PANTHER" id="PTHR43697:SF1">
    <property type="entry name" value="SERINE--TRNA LIGASE"/>
    <property type="match status" value="1"/>
</dbReference>
<evidence type="ECO:0000256" key="4">
    <source>
        <dbReference type="ARBA" id="ARBA00022490"/>
    </source>
</evidence>
<feature type="binding site" evidence="12 14">
    <location>
        <begin position="261"/>
        <end position="263"/>
    </location>
    <ligand>
        <name>ATP</name>
        <dbReference type="ChEBI" id="CHEBI:30616"/>
    </ligand>
</feature>
<dbReference type="HAMAP" id="MF_00176">
    <property type="entry name" value="Ser_tRNA_synth_type1"/>
    <property type="match status" value="1"/>
</dbReference>
<keyword evidence="7 12" id="KW-0067">ATP-binding</keyword>
<keyword evidence="4 12" id="KW-0963">Cytoplasm</keyword>
<organism evidence="17 18">
    <name type="scientific">Candidatus Solincola sediminis</name>
    <dbReference type="NCBI Taxonomy" id="1797199"/>
    <lineage>
        <taxon>Bacteria</taxon>
        <taxon>Bacillati</taxon>
        <taxon>Actinomycetota</taxon>
        <taxon>Candidatus Geothermincolia</taxon>
        <taxon>Candidatus Geothermincolales</taxon>
        <taxon>Candidatus Geothermincolaceae</taxon>
        <taxon>Candidatus Solincola</taxon>
    </lineage>
</organism>
<sequence length="424" mass="48435">MLDLKFIRDNPETVKKAVLDRNLKVSLDDLLELDRKRRLILTELEKKRSKHKRGNKEIGELMRSGGDAAVMRAEMGALSENIKELEEEVGRLEKDMREILVRIPNVPDGSVPVGEDESANREVRRWGEPRQFDFPPLPHWELGEQLDILDFQRGVKIAESRFTLIKGVGALLERALINFMLDLHTREHGYKEVFPPILANEESMFSTGQLPKLEDDMYRCRDDVLYLIPTAEVPVTNIHRDETLSEEELPLYYCAYTPCFRREAGSYGRDVRGLIRQHQFNKVEMVKFSHPDSSFEELEKLTSDAEDVLKLLDLPYRVVILSTGDLSFSAAKCYDLEVWLPSSDAYREISSCSNFTDFQARRGDIRFKPSSGGKSRFVHTLNGSGVAVGRTVAAILENYQEPDGSVIIPEKLQPYMNGLEKITP</sequence>
<dbReference type="SUPFAM" id="SSF46589">
    <property type="entry name" value="tRNA-binding arm"/>
    <property type="match status" value="1"/>
</dbReference>
<gene>
    <name evidence="12" type="primary">serS</name>
    <name evidence="17" type="ORF">A2Y75_11100</name>
</gene>
<feature type="binding site" evidence="13">
    <location>
        <position position="261"/>
    </location>
    <ligand>
        <name>L-serine</name>
        <dbReference type="ChEBI" id="CHEBI:33384"/>
    </ligand>
</feature>
<dbReference type="EC" id="6.1.1.11" evidence="12"/>
<comment type="subcellular location">
    <subcellularLocation>
        <location evidence="1 12">Cytoplasm</location>
    </subcellularLocation>
</comment>
<dbReference type="GO" id="GO:0005524">
    <property type="term" value="F:ATP binding"/>
    <property type="evidence" value="ECO:0007669"/>
    <property type="project" value="UniProtKB-UniRule"/>
</dbReference>
<dbReference type="InterPro" id="IPR042103">
    <property type="entry name" value="SerRS_1_N_sf"/>
</dbReference>
<feature type="binding site" evidence="12">
    <location>
        <begin position="230"/>
        <end position="232"/>
    </location>
    <ligand>
        <name>L-serine</name>
        <dbReference type="ChEBI" id="CHEBI:33384"/>
    </ligand>
</feature>
<feature type="domain" description="Aminoacyl-transfer RNA synthetases class-II family profile" evidence="16">
    <location>
        <begin position="172"/>
        <end position="409"/>
    </location>
</feature>
<dbReference type="Proteomes" id="UP000177876">
    <property type="component" value="Unassembled WGS sequence"/>
</dbReference>
<dbReference type="Pfam" id="PF02403">
    <property type="entry name" value="Seryl_tRNA_N"/>
    <property type="match status" value="1"/>
</dbReference>
<evidence type="ECO:0000256" key="11">
    <source>
        <dbReference type="ARBA" id="ARBA00048823"/>
    </source>
</evidence>
<comment type="function">
    <text evidence="12">Catalyzes the attachment of serine to tRNA(Ser). Is also able to aminoacylate tRNA(Sec) with serine, to form the misacylated tRNA L-seryl-tRNA(Sec), which will be further converted into selenocysteinyl-tRNA(Sec).</text>
</comment>
<evidence type="ECO:0000259" key="16">
    <source>
        <dbReference type="PROSITE" id="PS50862"/>
    </source>
</evidence>
<evidence type="ECO:0000256" key="5">
    <source>
        <dbReference type="ARBA" id="ARBA00022598"/>
    </source>
</evidence>
<feature type="coiled-coil region" evidence="15">
    <location>
        <begin position="68"/>
        <end position="102"/>
    </location>
</feature>
<evidence type="ECO:0000256" key="1">
    <source>
        <dbReference type="ARBA" id="ARBA00004496"/>
    </source>
</evidence>
<dbReference type="NCBIfam" id="TIGR00414">
    <property type="entry name" value="serS"/>
    <property type="match status" value="1"/>
</dbReference>
<evidence type="ECO:0000256" key="10">
    <source>
        <dbReference type="ARBA" id="ARBA00047929"/>
    </source>
</evidence>
<dbReference type="InterPro" id="IPR010978">
    <property type="entry name" value="tRNA-bd_arm"/>
</dbReference>
<evidence type="ECO:0000256" key="15">
    <source>
        <dbReference type="SAM" id="Coils"/>
    </source>
</evidence>
<comment type="caution">
    <text evidence="17">The sequence shown here is derived from an EMBL/GenBank/DDBJ whole genome shotgun (WGS) entry which is preliminary data.</text>
</comment>
<feature type="binding site" evidence="12">
    <location>
        <position position="384"/>
    </location>
    <ligand>
        <name>L-serine</name>
        <dbReference type="ChEBI" id="CHEBI:33384"/>
    </ligand>
</feature>
<evidence type="ECO:0000256" key="3">
    <source>
        <dbReference type="ARBA" id="ARBA00010728"/>
    </source>
</evidence>
<comment type="catalytic activity">
    <reaction evidence="11 12">
        <text>tRNA(Ser) + L-serine + ATP = L-seryl-tRNA(Ser) + AMP + diphosphate + H(+)</text>
        <dbReference type="Rhea" id="RHEA:12292"/>
        <dbReference type="Rhea" id="RHEA-COMP:9669"/>
        <dbReference type="Rhea" id="RHEA-COMP:9703"/>
        <dbReference type="ChEBI" id="CHEBI:15378"/>
        <dbReference type="ChEBI" id="CHEBI:30616"/>
        <dbReference type="ChEBI" id="CHEBI:33019"/>
        <dbReference type="ChEBI" id="CHEBI:33384"/>
        <dbReference type="ChEBI" id="CHEBI:78442"/>
        <dbReference type="ChEBI" id="CHEBI:78533"/>
        <dbReference type="ChEBI" id="CHEBI:456215"/>
        <dbReference type="EC" id="6.1.1.11"/>
    </reaction>
</comment>
<dbReference type="EMBL" id="MELK01000016">
    <property type="protein sequence ID" value="OFW59372.1"/>
    <property type="molecule type" value="Genomic_DNA"/>
</dbReference>
<dbReference type="GO" id="GO:0006434">
    <property type="term" value="P:seryl-tRNA aminoacylation"/>
    <property type="evidence" value="ECO:0007669"/>
    <property type="project" value="UniProtKB-UniRule"/>
</dbReference>
<dbReference type="PROSITE" id="PS50862">
    <property type="entry name" value="AA_TRNA_LIGASE_II"/>
    <property type="match status" value="1"/>
</dbReference>
<name>A0A1F2WR61_9ACTN</name>
<keyword evidence="6 12" id="KW-0547">Nucleotide-binding</keyword>
<dbReference type="Pfam" id="PF00587">
    <property type="entry name" value="tRNA-synt_2b"/>
    <property type="match status" value="1"/>
</dbReference>
<comment type="similarity">
    <text evidence="3 12">Belongs to the class-II aminoacyl-tRNA synthetase family. Type-1 seryl-tRNA synthetase subfamily.</text>
</comment>
<feature type="binding site" evidence="12 13">
    <location>
        <position position="284"/>
    </location>
    <ligand>
        <name>L-serine</name>
        <dbReference type="ChEBI" id="CHEBI:33384"/>
    </ligand>
</feature>
<evidence type="ECO:0000256" key="2">
    <source>
        <dbReference type="ARBA" id="ARBA00005045"/>
    </source>
</evidence>